<dbReference type="GO" id="GO:0016987">
    <property type="term" value="F:sigma factor activity"/>
    <property type="evidence" value="ECO:0007669"/>
    <property type="project" value="UniProtKB-KW"/>
</dbReference>
<name>A0A8J3UXE7_9ACTN</name>
<accession>A0A8J3UXE7</accession>
<keyword evidence="9" id="KW-1185">Reference proteome</keyword>
<gene>
    <name evidence="8" type="primary">rpoE_6</name>
    <name evidence="8" type="ORF">Pth03_09900</name>
</gene>
<comment type="similarity">
    <text evidence="1">Belongs to the sigma-70 factor family. ECF subfamily.</text>
</comment>
<dbReference type="Pfam" id="PF04542">
    <property type="entry name" value="Sigma70_r2"/>
    <property type="match status" value="1"/>
</dbReference>
<dbReference type="EMBL" id="BOOR01000006">
    <property type="protein sequence ID" value="GII52601.1"/>
    <property type="molecule type" value="Genomic_DNA"/>
</dbReference>
<dbReference type="InterPro" id="IPR039425">
    <property type="entry name" value="RNA_pol_sigma-70-like"/>
</dbReference>
<dbReference type="AlphaFoldDB" id="A0A8J3UXE7"/>
<evidence type="ECO:0000256" key="3">
    <source>
        <dbReference type="ARBA" id="ARBA00023082"/>
    </source>
</evidence>
<protein>
    <submittedName>
        <fullName evidence="8">RNA polymerase sigma factor</fullName>
    </submittedName>
</protein>
<evidence type="ECO:0000259" key="6">
    <source>
        <dbReference type="Pfam" id="PF04542"/>
    </source>
</evidence>
<sequence>MSGMTGDRPQPSGVTTTSSAASSWTDILVAERERLHRFVTSLAGHDPYHVEDVVQETLLRAWQLRDRLDWRERPIRMWLFRVARNLVVDGWRKDRATPIGISAADFPEPLTVADPAAQTVDRHMLVDALRGLAPVHREVVVHVHMLGTAGAEVARLLGVPRGTVKSRSHHGLRLLRRHIEGRQVAA</sequence>
<dbReference type="InterPro" id="IPR036388">
    <property type="entry name" value="WH-like_DNA-bd_sf"/>
</dbReference>
<evidence type="ECO:0000256" key="4">
    <source>
        <dbReference type="ARBA" id="ARBA00023125"/>
    </source>
</evidence>
<keyword evidence="2" id="KW-0805">Transcription regulation</keyword>
<reference evidence="8" key="1">
    <citation type="submission" date="2021-01" db="EMBL/GenBank/DDBJ databases">
        <title>Whole genome shotgun sequence of Planotetraspora thailandica NBRC 104271.</title>
        <authorList>
            <person name="Komaki H."/>
            <person name="Tamura T."/>
        </authorList>
    </citation>
    <scope>NUCLEOTIDE SEQUENCE</scope>
    <source>
        <strain evidence="8">NBRC 104271</strain>
    </source>
</reference>
<dbReference type="SUPFAM" id="SSF88946">
    <property type="entry name" value="Sigma2 domain of RNA polymerase sigma factors"/>
    <property type="match status" value="1"/>
</dbReference>
<evidence type="ECO:0000256" key="1">
    <source>
        <dbReference type="ARBA" id="ARBA00010641"/>
    </source>
</evidence>
<dbReference type="Proteomes" id="UP000605992">
    <property type="component" value="Unassembled WGS sequence"/>
</dbReference>
<dbReference type="Gene3D" id="1.10.10.10">
    <property type="entry name" value="Winged helix-like DNA-binding domain superfamily/Winged helix DNA-binding domain"/>
    <property type="match status" value="1"/>
</dbReference>
<keyword evidence="4" id="KW-0238">DNA-binding</keyword>
<dbReference type="InterPro" id="IPR013324">
    <property type="entry name" value="RNA_pol_sigma_r3/r4-like"/>
</dbReference>
<dbReference type="Pfam" id="PF08281">
    <property type="entry name" value="Sigma70_r4_2"/>
    <property type="match status" value="1"/>
</dbReference>
<dbReference type="GO" id="GO:0006352">
    <property type="term" value="P:DNA-templated transcription initiation"/>
    <property type="evidence" value="ECO:0007669"/>
    <property type="project" value="InterPro"/>
</dbReference>
<dbReference type="InterPro" id="IPR013325">
    <property type="entry name" value="RNA_pol_sigma_r2"/>
</dbReference>
<evidence type="ECO:0000256" key="5">
    <source>
        <dbReference type="ARBA" id="ARBA00023163"/>
    </source>
</evidence>
<keyword evidence="3" id="KW-0731">Sigma factor</keyword>
<evidence type="ECO:0000256" key="2">
    <source>
        <dbReference type="ARBA" id="ARBA00023015"/>
    </source>
</evidence>
<feature type="domain" description="RNA polymerase sigma factor 70 region 4 type 2" evidence="7">
    <location>
        <begin position="123"/>
        <end position="175"/>
    </location>
</feature>
<dbReference type="PANTHER" id="PTHR43133">
    <property type="entry name" value="RNA POLYMERASE ECF-TYPE SIGMA FACTO"/>
    <property type="match status" value="1"/>
</dbReference>
<evidence type="ECO:0000313" key="9">
    <source>
        <dbReference type="Proteomes" id="UP000605992"/>
    </source>
</evidence>
<dbReference type="NCBIfam" id="TIGR02937">
    <property type="entry name" value="sigma70-ECF"/>
    <property type="match status" value="1"/>
</dbReference>
<dbReference type="GO" id="GO:0003677">
    <property type="term" value="F:DNA binding"/>
    <property type="evidence" value="ECO:0007669"/>
    <property type="project" value="UniProtKB-KW"/>
</dbReference>
<organism evidence="8 9">
    <name type="scientific">Planotetraspora thailandica</name>
    <dbReference type="NCBI Taxonomy" id="487172"/>
    <lineage>
        <taxon>Bacteria</taxon>
        <taxon>Bacillati</taxon>
        <taxon>Actinomycetota</taxon>
        <taxon>Actinomycetes</taxon>
        <taxon>Streptosporangiales</taxon>
        <taxon>Streptosporangiaceae</taxon>
        <taxon>Planotetraspora</taxon>
    </lineage>
</organism>
<evidence type="ECO:0000313" key="8">
    <source>
        <dbReference type="EMBL" id="GII52601.1"/>
    </source>
</evidence>
<dbReference type="Gene3D" id="1.10.1740.10">
    <property type="match status" value="1"/>
</dbReference>
<keyword evidence="5" id="KW-0804">Transcription</keyword>
<dbReference type="InterPro" id="IPR013249">
    <property type="entry name" value="RNA_pol_sigma70_r4_t2"/>
</dbReference>
<dbReference type="InterPro" id="IPR014284">
    <property type="entry name" value="RNA_pol_sigma-70_dom"/>
</dbReference>
<dbReference type="PANTHER" id="PTHR43133:SF8">
    <property type="entry name" value="RNA POLYMERASE SIGMA FACTOR HI_1459-RELATED"/>
    <property type="match status" value="1"/>
</dbReference>
<evidence type="ECO:0000259" key="7">
    <source>
        <dbReference type="Pfam" id="PF08281"/>
    </source>
</evidence>
<proteinExistence type="inferred from homology"/>
<dbReference type="SUPFAM" id="SSF88659">
    <property type="entry name" value="Sigma3 and sigma4 domains of RNA polymerase sigma factors"/>
    <property type="match status" value="1"/>
</dbReference>
<dbReference type="InterPro" id="IPR007627">
    <property type="entry name" value="RNA_pol_sigma70_r2"/>
</dbReference>
<comment type="caution">
    <text evidence="8">The sequence shown here is derived from an EMBL/GenBank/DDBJ whole genome shotgun (WGS) entry which is preliminary data.</text>
</comment>
<feature type="domain" description="RNA polymerase sigma-70 region 2" evidence="6">
    <location>
        <begin position="32"/>
        <end position="95"/>
    </location>
</feature>